<dbReference type="GO" id="GO:0008375">
    <property type="term" value="F:acetylglucosaminyltransferase activity"/>
    <property type="evidence" value="ECO:0007669"/>
    <property type="project" value="TreeGrafter"/>
</dbReference>
<reference evidence="1 2" key="2">
    <citation type="submission" date="2018-11" db="EMBL/GenBank/DDBJ databases">
        <authorList>
            <consortium name="Pathogen Informatics"/>
        </authorList>
    </citation>
    <scope>NUCLEOTIDE SEQUENCE [LARGE SCALE GENOMIC DNA]</scope>
    <source>
        <strain evidence="1 2">Egypt</strain>
    </source>
</reference>
<protein>
    <submittedName>
        <fullName evidence="3">Exostosin domain-containing protein</fullName>
    </submittedName>
</protein>
<dbReference type="PANTHER" id="PTHR19297:SF185">
    <property type="entry name" value="BETA-1,3-GALACTOSYL-O-GLYCOSYL-GLYCOPROTEIN BETA-1,6-N-ACETYLGLUCOSAMINYLTRANSFERASE 3"/>
    <property type="match status" value="1"/>
</dbReference>
<sequence>MGTAYLMFIGISHNSDNFSLFISPCRFLRNAPHHYTMGNIALRREFVQFMFSNPYSLELIESMRKESHLRKVQDELLFSTLAYNPHLGAPGACLRPHAITPTDPRSWFLARFVNWNATDCPSRYAVHGVCIFGARDVPILIEQPHLFANKFFWNFEPVAYTCMEYWLVKRIQYERIFRSLHPSFNRSLYANLYCSSEHI</sequence>
<dbReference type="EMBL" id="UZAN01041023">
    <property type="protein sequence ID" value="VDP71724.1"/>
    <property type="molecule type" value="Genomic_DNA"/>
</dbReference>
<proteinExistence type="predicted"/>
<dbReference type="Proteomes" id="UP000272942">
    <property type="component" value="Unassembled WGS sequence"/>
</dbReference>
<evidence type="ECO:0000313" key="3">
    <source>
        <dbReference type="WBParaSite" id="ECPE_0000414301-mRNA-1"/>
    </source>
</evidence>
<dbReference type="OrthoDB" id="2019572at2759"/>
<name>A0A183AB00_9TREM</name>
<dbReference type="PANTHER" id="PTHR19297">
    <property type="entry name" value="GLYCOSYLTRANSFERASE 14 FAMILY MEMBER"/>
    <property type="match status" value="1"/>
</dbReference>
<keyword evidence="2" id="KW-1185">Reference proteome</keyword>
<evidence type="ECO:0000313" key="1">
    <source>
        <dbReference type="EMBL" id="VDP71724.1"/>
    </source>
</evidence>
<organism evidence="3">
    <name type="scientific">Echinostoma caproni</name>
    <dbReference type="NCBI Taxonomy" id="27848"/>
    <lineage>
        <taxon>Eukaryota</taxon>
        <taxon>Metazoa</taxon>
        <taxon>Spiralia</taxon>
        <taxon>Lophotrochozoa</taxon>
        <taxon>Platyhelminthes</taxon>
        <taxon>Trematoda</taxon>
        <taxon>Digenea</taxon>
        <taxon>Plagiorchiida</taxon>
        <taxon>Echinostomata</taxon>
        <taxon>Echinostomatoidea</taxon>
        <taxon>Echinostomatidae</taxon>
        <taxon>Echinostoma</taxon>
    </lineage>
</organism>
<reference evidence="3" key="1">
    <citation type="submission" date="2016-06" db="UniProtKB">
        <authorList>
            <consortium name="WormBaseParasite"/>
        </authorList>
    </citation>
    <scope>IDENTIFICATION</scope>
</reference>
<gene>
    <name evidence="1" type="ORF">ECPE_LOCUS4135</name>
</gene>
<dbReference type="AlphaFoldDB" id="A0A183AB00"/>
<evidence type="ECO:0000313" key="2">
    <source>
        <dbReference type="Proteomes" id="UP000272942"/>
    </source>
</evidence>
<accession>A0A183AB00</accession>
<dbReference type="WBParaSite" id="ECPE_0000414301-mRNA-1">
    <property type="protein sequence ID" value="ECPE_0000414301-mRNA-1"/>
    <property type="gene ID" value="ECPE_0000414301"/>
</dbReference>